<dbReference type="RefSeq" id="WP_006803140.1">
    <property type="nucleotide sequence ID" value="NZ_CABKOI010000018.1"/>
</dbReference>
<dbReference type="AlphaFoldDB" id="A0A2N3PL13"/>
<proteinExistence type="predicted"/>
<evidence type="ECO:0008006" key="4">
    <source>
        <dbReference type="Google" id="ProtNLM"/>
    </source>
</evidence>
<keyword evidence="3" id="KW-1185">Reference proteome</keyword>
<dbReference type="OrthoDB" id="9812722at2"/>
<dbReference type="GeneID" id="97289825"/>
<dbReference type="STRING" id="556267.HWAG_01443"/>
<sequence length="256" mass="28150">MQVGNGLSILQNSYFSTFKEQTENANSRDSTKHAFFEKEIKEAESKKDSMENMDSVESDSTKNTKSSIDNKAINGENLEPEEMQYVRELESIDRNVRAHEAAHIAAGAGVVTGGASFTYTRGPDGKMYATAGEVPIAMKEGRTPEETIQNARQIVAAAMAPSDPSPQDYKVAASAAQMESKARSEQAQEKTKEAEEALKQQESKAQETQAQKPQNTQEEQNVTDDSSAQDLFLRNYAIQSYKANFKNSSLMLEIAG</sequence>
<dbReference type="InterPro" id="IPR021973">
    <property type="entry name" value="SprA-related"/>
</dbReference>
<dbReference type="Proteomes" id="UP000233350">
    <property type="component" value="Unassembled WGS sequence"/>
</dbReference>
<feature type="compositionally biased region" description="Basic and acidic residues" evidence="1">
    <location>
        <begin position="29"/>
        <end position="50"/>
    </location>
</feature>
<dbReference type="EMBL" id="MBPK01000004">
    <property type="protein sequence ID" value="PKT82392.1"/>
    <property type="molecule type" value="Genomic_DNA"/>
</dbReference>
<evidence type="ECO:0000313" key="3">
    <source>
        <dbReference type="Proteomes" id="UP000233350"/>
    </source>
</evidence>
<dbReference type="Pfam" id="PF12118">
    <property type="entry name" value="SprA-related"/>
    <property type="match status" value="1"/>
</dbReference>
<feature type="region of interest" description="Disordered" evidence="1">
    <location>
        <begin position="159"/>
        <end position="228"/>
    </location>
</feature>
<evidence type="ECO:0000313" key="2">
    <source>
        <dbReference type="EMBL" id="PKT82392.1"/>
    </source>
</evidence>
<accession>A0A2N3PL13</accession>
<feature type="region of interest" description="Disordered" evidence="1">
    <location>
        <begin position="20"/>
        <end position="82"/>
    </location>
</feature>
<organism evidence="2 3">
    <name type="scientific">Helicobacter winghamensis</name>
    <dbReference type="NCBI Taxonomy" id="157268"/>
    <lineage>
        <taxon>Bacteria</taxon>
        <taxon>Pseudomonadati</taxon>
        <taxon>Campylobacterota</taxon>
        <taxon>Epsilonproteobacteria</taxon>
        <taxon>Campylobacterales</taxon>
        <taxon>Helicobacteraceae</taxon>
        <taxon>Helicobacter</taxon>
    </lineage>
</organism>
<reference evidence="2 3" key="1">
    <citation type="submission" date="2016-07" db="EMBL/GenBank/DDBJ databases">
        <title>Detection of Helicobacter winghamensis from caecal content of red fox (Vulpes vulpes).</title>
        <authorList>
            <person name="Zanoni R.G."/>
            <person name="Florio D."/>
            <person name="Caffara M."/>
            <person name="Renzi M."/>
            <person name="Parisi A."/>
            <person name="Pasquali F."/>
            <person name="Manfreda G."/>
        </authorList>
    </citation>
    <scope>NUCLEOTIDE SEQUENCE [LARGE SCALE GENOMIC DNA]</scope>
    <source>
        <strain evidence="2 3">295_13</strain>
    </source>
</reference>
<name>A0A2N3PL13_9HELI</name>
<feature type="compositionally biased region" description="Polar residues" evidence="1">
    <location>
        <begin position="208"/>
        <end position="228"/>
    </location>
</feature>
<evidence type="ECO:0000256" key="1">
    <source>
        <dbReference type="SAM" id="MobiDB-lite"/>
    </source>
</evidence>
<comment type="caution">
    <text evidence="2">The sequence shown here is derived from an EMBL/GenBank/DDBJ whole genome shotgun (WGS) entry which is preliminary data.</text>
</comment>
<gene>
    <name evidence="2" type="ORF">BCM31_04065</name>
</gene>
<feature type="compositionally biased region" description="Basic and acidic residues" evidence="1">
    <location>
        <begin position="180"/>
        <end position="205"/>
    </location>
</feature>
<protein>
    <recommendedName>
        <fullName evidence="4">SprA-related family protein</fullName>
    </recommendedName>
</protein>